<dbReference type="GO" id="GO:0071031">
    <property type="term" value="P:nuclear mRNA surveillance of mRNA 3'-end processing"/>
    <property type="evidence" value="ECO:0007669"/>
    <property type="project" value="TreeGrafter"/>
</dbReference>
<dbReference type="Proteomes" id="UP000046395">
    <property type="component" value="Unassembled WGS sequence"/>
</dbReference>
<dbReference type="GO" id="GO:0019899">
    <property type="term" value="F:enzyme binding"/>
    <property type="evidence" value="ECO:0007669"/>
    <property type="project" value="UniProtKB-ARBA"/>
</dbReference>
<proteinExistence type="predicted"/>
<evidence type="ECO:0000256" key="5">
    <source>
        <dbReference type="ARBA" id="ARBA00022833"/>
    </source>
</evidence>
<comment type="subcellular location">
    <subcellularLocation>
        <location evidence="1">Nucleus</location>
    </subcellularLocation>
</comment>
<keyword evidence="2" id="KW-0479">Metal-binding</keyword>
<dbReference type="GO" id="GO:0071037">
    <property type="term" value="P:nuclear polyadenylation-dependent snRNA catabolic process"/>
    <property type="evidence" value="ECO:0007669"/>
    <property type="project" value="TreeGrafter"/>
</dbReference>
<evidence type="ECO:0000256" key="3">
    <source>
        <dbReference type="ARBA" id="ARBA00022737"/>
    </source>
</evidence>
<dbReference type="GO" id="GO:0071039">
    <property type="term" value="P:nuclear polyadenylation-dependent CUT catabolic process"/>
    <property type="evidence" value="ECO:0007669"/>
    <property type="project" value="TreeGrafter"/>
</dbReference>
<keyword evidence="6" id="KW-0539">Nucleus</keyword>
<keyword evidence="4 9" id="KW-0863">Zinc-finger</keyword>
<dbReference type="STRING" id="70415.A0A5S6QV67"/>
<dbReference type="InterPro" id="IPR036875">
    <property type="entry name" value="Znf_CCHC_sf"/>
</dbReference>
<evidence type="ECO:0000256" key="9">
    <source>
        <dbReference type="PROSITE-ProRule" id="PRU00047"/>
    </source>
</evidence>
<evidence type="ECO:0000259" key="11">
    <source>
        <dbReference type="PROSITE" id="PS50158"/>
    </source>
</evidence>
<feature type="domain" description="CCHC-type" evidence="11">
    <location>
        <begin position="253"/>
        <end position="266"/>
    </location>
</feature>
<evidence type="ECO:0000256" key="7">
    <source>
        <dbReference type="ARBA" id="ARBA00041190"/>
    </source>
</evidence>
<evidence type="ECO:0000256" key="6">
    <source>
        <dbReference type="ARBA" id="ARBA00023242"/>
    </source>
</evidence>
<keyword evidence="12" id="KW-1185">Reference proteome</keyword>
<feature type="domain" description="CCHC-type" evidence="11">
    <location>
        <begin position="209"/>
        <end position="224"/>
    </location>
</feature>
<evidence type="ECO:0000313" key="12">
    <source>
        <dbReference type="Proteomes" id="UP000046395"/>
    </source>
</evidence>
<keyword evidence="5" id="KW-0862">Zinc</keyword>
<reference evidence="12" key="1">
    <citation type="submission" date="2014-03" db="EMBL/GenBank/DDBJ databases">
        <title>The whipworm genome and dual-species transcriptomics of an intimate host-pathogen interaction.</title>
        <authorList>
            <person name="Foth B.J."/>
            <person name="Tsai I.J."/>
            <person name="Reid A.J."/>
            <person name="Bancroft A.J."/>
            <person name="Nichol S."/>
            <person name="Tracey A."/>
            <person name="Holroyd N."/>
            <person name="Cotton J.A."/>
            <person name="Stanley E.J."/>
            <person name="Zarowiecki M."/>
            <person name="Liu J.Z."/>
            <person name="Huckvale T."/>
            <person name="Cooper P.J."/>
            <person name="Grencis R.K."/>
            <person name="Berriman M."/>
        </authorList>
    </citation>
    <scope>NUCLEOTIDE SEQUENCE [LARGE SCALE GENOMIC DNA]</scope>
    <source>
        <strain evidence="12">Edinburgh</strain>
    </source>
</reference>
<evidence type="ECO:0000313" key="13">
    <source>
        <dbReference type="WBParaSite" id="TMUE_3000010792.1"/>
    </source>
</evidence>
<reference evidence="13" key="2">
    <citation type="submission" date="2019-12" db="UniProtKB">
        <authorList>
            <consortium name="WormBaseParasite"/>
        </authorList>
    </citation>
    <scope>IDENTIFICATION</scope>
</reference>
<evidence type="ECO:0000256" key="1">
    <source>
        <dbReference type="ARBA" id="ARBA00004123"/>
    </source>
</evidence>
<evidence type="ECO:0000256" key="8">
    <source>
        <dbReference type="ARBA" id="ARBA00043023"/>
    </source>
</evidence>
<dbReference type="InterPro" id="IPR001878">
    <property type="entry name" value="Znf_CCHC"/>
</dbReference>
<dbReference type="GO" id="GO:0031499">
    <property type="term" value="C:TRAMP complex"/>
    <property type="evidence" value="ECO:0007669"/>
    <property type="project" value="TreeGrafter"/>
</dbReference>
<dbReference type="WBParaSite" id="TMUE_3000010792.2">
    <property type="protein sequence ID" value="TMUE_3000010792.2"/>
    <property type="gene ID" value="WBGene00286587"/>
</dbReference>
<dbReference type="GO" id="GO:0071035">
    <property type="term" value="P:nuclear polyadenylation-dependent rRNA catabolic process"/>
    <property type="evidence" value="ECO:0007669"/>
    <property type="project" value="TreeGrafter"/>
</dbReference>
<dbReference type="PANTHER" id="PTHR46543">
    <property type="entry name" value="ZINC FINGER CCHC DOMAIN-CONTAINING PROTEIN 7"/>
    <property type="match status" value="1"/>
</dbReference>
<feature type="region of interest" description="Disordered" evidence="10">
    <location>
        <begin position="1"/>
        <end position="35"/>
    </location>
</feature>
<dbReference type="AlphaFoldDB" id="A0A5S6QV67"/>
<dbReference type="WBParaSite" id="TMUE_3000010792.1">
    <property type="protein sequence ID" value="TMUE_3000010792.1"/>
    <property type="gene ID" value="WBGene00286587"/>
</dbReference>
<dbReference type="GO" id="GO:0071036">
    <property type="term" value="P:nuclear polyadenylation-dependent snoRNA catabolic process"/>
    <property type="evidence" value="ECO:0007669"/>
    <property type="project" value="TreeGrafter"/>
</dbReference>
<dbReference type="GO" id="GO:0071038">
    <property type="term" value="P:TRAMP-dependent tRNA surveillance pathway"/>
    <property type="evidence" value="ECO:0007669"/>
    <property type="project" value="TreeGrafter"/>
</dbReference>
<dbReference type="Gene3D" id="4.10.60.10">
    <property type="entry name" value="Zinc finger, CCHC-type"/>
    <property type="match status" value="2"/>
</dbReference>
<keyword evidence="3" id="KW-0677">Repeat</keyword>
<dbReference type="InterPro" id="IPR051644">
    <property type="entry name" value="TRAMP_AT-DNA-binding"/>
</dbReference>
<evidence type="ECO:0000256" key="4">
    <source>
        <dbReference type="ARBA" id="ARBA00022771"/>
    </source>
</evidence>
<evidence type="ECO:0000256" key="2">
    <source>
        <dbReference type="ARBA" id="ARBA00022723"/>
    </source>
</evidence>
<feature type="region of interest" description="Disordered" evidence="10">
    <location>
        <begin position="356"/>
        <end position="376"/>
    </location>
</feature>
<sequence length="376" mass="42420">MSEVQYPLEAPLDSAPAGPVQPNDVAEGDEVNREYPGNQFVKLSSGTDIDVEKVNHYDQFSTTAALNLQEPLHSARSDDKAYPVSAEQGNRIVTSAVNSSSEAEGKEEYVENPKLQEDCIDARMSGTKVCAKIGLNFDQRPAKDVCQFCNGIGHNHRSCQQLRLKCYICGTWGHPGYLCAMRACLICFTFGHFTSKCPVSRSSIYKRICNRCHCRGHLEKDCPDLWRQFHSSTGSHCTLGQNWEKKNQTCLYCFNCGSEGHLGYQCNRAGLYNNRIFHFKPYVTVYSTLEELRITKTSQALEIYEQLHKRRGSSHDKESPVFGEKDVKTLKSIGDRKRTKRTICISRRKRLLLQEQPSLQKAKSGVKSSQTEIGKD</sequence>
<dbReference type="PROSITE" id="PS50158">
    <property type="entry name" value="ZF_CCHC"/>
    <property type="match status" value="2"/>
</dbReference>
<dbReference type="PANTHER" id="PTHR46543:SF1">
    <property type="entry name" value="ZINC FINGER CCHC DOMAIN-CONTAINING PROTEIN 7"/>
    <property type="match status" value="1"/>
</dbReference>
<dbReference type="SUPFAM" id="SSF57756">
    <property type="entry name" value="Retrovirus zinc finger-like domains"/>
    <property type="match status" value="2"/>
</dbReference>
<dbReference type="SMART" id="SM00343">
    <property type="entry name" value="ZnF_C2HC"/>
    <property type="match status" value="5"/>
</dbReference>
<protein>
    <recommendedName>
        <fullName evidence="7">Zinc finger CCHC domain-containing protein 7</fullName>
    </recommendedName>
    <alternativeName>
        <fullName evidence="8">TRAMP-like complex RNA-binding factor ZCCHC7</fullName>
    </alternativeName>
</protein>
<name>A0A5S6QV67_TRIMR</name>
<dbReference type="GO" id="GO:0003723">
    <property type="term" value="F:RNA binding"/>
    <property type="evidence" value="ECO:0007669"/>
    <property type="project" value="TreeGrafter"/>
</dbReference>
<accession>A0A5S6QV67</accession>
<dbReference type="GO" id="GO:0008270">
    <property type="term" value="F:zinc ion binding"/>
    <property type="evidence" value="ECO:0007669"/>
    <property type="project" value="UniProtKB-KW"/>
</dbReference>
<organism evidence="12 13">
    <name type="scientific">Trichuris muris</name>
    <name type="common">Mouse whipworm</name>
    <dbReference type="NCBI Taxonomy" id="70415"/>
    <lineage>
        <taxon>Eukaryota</taxon>
        <taxon>Metazoa</taxon>
        <taxon>Ecdysozoa</taxon>
        <taxon>Nematoda</taxon>
        <taxon>Enoplea</taxon>
        <taxon>Dorylaimia</taxon>
        <taxon>Trichinellida</taxon>
        <taxon>Trichuridae</taxon>
        <taxon>Trichuris</taxon>
    </lineage>
</organism>
<evidence type="ECO:0000256" key="10">
    <source>
        <dbReference type="SAM" id="MobiDB-lite"/>
    </source>
</evidence>